<keyword evidence="3" id="KW-0645">Protease</keyword>
<evidence type="ECO:0000313" key="3">
    <source>
        <dbReference type="EMBL" id="SOC55222.1"/>
    </source>
</evidence>
<dbReference type="Proteomes" id="UP000219688">
    <property type="component" value="Unassembled WGS sequence"/>
</dbReference>
<sequence length="380" mass="39446">MRAWSSLVVGVSLLFAGCSGAESVAPDVVTSTPQEETAQTLPCDAPYADASDGGPTAEGSLQGTLEAAVDGVSGGVVVAVGTPGAVRYCAAGRADSEGEALAVDDVFRIGSVTKTFTAVMVMQLVQEGKLTLETEVTEVLPDLSVAGGVRVRHLLDHTSGLADYVEPGFDRTLRADWDREWTAQEVMDRVGELVPGTGPPGRVHRYSNTNFVVAGMLIEEITGQSLAQNLQSRITVPLGLSHTAYGPDGPEPVTGFALILPRGRSEGVSYRSLETAAGAAGGMVSTAADLVTFLSALDDGQLITAHSWEAMSSDPQGNGVGLGLFSATIVERDAVGHDGEIHGYSSITLLLPDSDEVVVVLSNDQEVPAIEVAENILSRA</sequence>
<dbReference type="AlphaFoldDB" id="A0A285VMC1"/>
<protein>
    <submittedName>
        <fullName evidence="3">D-alanyl-D-alanine carboxypeptidase</fullName>
    </submittedName>
</protein>
<organism evidence="3 4">
    <name type="scientific">Ornithinimicrobium cerasi</name>
    <dbReference type="NCBI Taxonomy" id="2248773"/>
    <lineage>
        <taxon>Bacteria</taxon>
        <taxon>Bacillati</taxon>
        <taxon>Actinomycetota</taxon>
        <taxon>Actinomycetes</taxon>
        <taxon>Micrococcales</taxon>
        <taxon>Ornithinimicrobiaceae</taxon>
        <taxon>Ornithinimicrobium</taxon>
    </lineage>
</organism>
<dbReference type="InterPro" id="IPR001466">
    <property type="entry name" value="Beta-lactam-related"/>
</dbReference>
<dbReference type="EMBL" id="OBQK01000004">
    <property type="protein sequence ID" value="SOC55222.1"/>
    <property type="molecule type" value="Genomic_DNA"/>
</dbReference>
<keyword evidence="3" id="KW-0378">Hydrolase</keyword>
<evidence type="ECO:0000256" key="1">
    <source>
        <dbReference type="SAM" id="SignalP"/>
    </source>
</evidence>
<evidence type="ECO:0000313" key="4">
    <source>
        <dbReference type="Proteomes" id="UP000219688"/>
    </source>
</evidence>
<dbReference type="InterPro" id="IPR050491">
    <property type="entry name" value="AmpC-like"/>
</dbReference>
<dbReference type="GO" id="GO:0004180">
    <property type="term" value="F:carboxypeptidase activity"/>
    <property type="evidence" value="ECO:0007669"/>
    <property type="project" value="UniProtKB-KW"/>
</dbReference>
<dbReference type="Pfam" id="PF00144">
    <property type="entry name" value="Beta-lactamase"/>
    <property type="match status" value="1"/>
</dbReference>
<keyword evidence="4" id="KW-1185">Reference proteome</keyword>
<dbReference type="PROSITE" id="PS51257">
    <property type="entry name" value="PROKAR_LIPOPROTEIN"/>
    <property type="match status" value="1"/>
</dbReference>
<dbReference type="InterPro" id="IPR012338">
    <property type="entry name" value="Beta-lactam/transpept-like"/>
</dbReference>
<feature type="chain" id="PRO_5013284348" evidence="1">
    <location>
        <begin position="22"/>
        <end position="380"/>
    </location>
</feature>
<name>A0A285VMC1_9MICO</name>
<dbReference type="PANTHER" id="PTHR46825">
    <property type="entry name" value="D-ALANYL-D-ALANINE-CARBOXYPEPTIDASE/ENDOPEPTIDASE AMPH"/>
    <property type="match status" value="1"/>
</dbReference>
<keyword evidence="3" id="KW-0121">Carboxypeptidase</keyword>
<dbReference type="Gene3D" id="3.40.710.10">
    <property type="entry name" value="DD-peptidase/beta-lactamase superfamily"/>
    <property type="match status" value="1"/>
</dbReference>
<reference evidence="4" key="1">
    <citation type="submission" date="2017-08" db="EMBL/GenBank/DDBJ databases">
        <authorList>
            <person name="Varghese N."/>
            <person name="Submissions S."/>
        </authorList>
    </citation>
    <scope>NUCLEOTIDE SEQUENCE [LARGE SCALE GENOMIC DNA]</scope>
    <source>
        <strain evidence="4">USBA17B2</strain>
    </source>
</reference>
<feature type="signal peptide" evidence="1">
    <location>
        <begin position="1"/>
        <end position="21"/>
    </location>
</feature>
<evidence type="ECO:0000259" key="2">
    <source>
        <dbReference type="Pfam" id="PF00144"/>
    </source>
</evidence>
<dbReference type="RefSeq" id="WP_097187901.1">
    <property type="nucleotide sequence ID" value="NZ_OBQK01000004.1"/>
</dbReference>
<accession>A0A285VMC1</accession>
<proteinExistence type="predicted"/>
<keyword evidence="1" id="KW-0732">Signal</keyword>
<dbReference type="PANTHER" id="PTHR46825:SF7">
    <property type="entry name" value="D-ALANYL-D-ALANINE CARBOXYPEPTIDASE"/>
    <property type="match status" value="1"/>
</dbReference>
<dbReference type="SUPFAM" id="SSF56601">
    <property type="entry name" value="beta-lactamase/transpeptidase-like"/>
    <property type="match status" value="1"/>
</dbReference>
<feature type="domain" description="Beta-lactamase-related" evidence="2">
    <location>
        <begin position="70"/>
        <end position="375"/>
    </location>
</feature>
<gene>
    <name evidence="3" type="ORF">SAMN05421879_104281</name>
</gene>